<dbReference type="Gene3D" id="3.30.565.10">
    <property type="entry name" value="Histidine kinase-like ATPase, C-terminal domain"/>
    <property type="match status" value="1"/>
</dbReference>
<dbReference type="CDD" id="cd00075">
    <property type="entry name" value="HATPase"/>
    <property type="match status" value="1"/>
</dbReference>
<dbReference type="InterPro" id="IPR004358">
    <property type="entry name" value="Sig_transdc_His_kin-like_C"/>
</dbReference>
<dbReference type="GO" id="GO:0005886">
    <property type="term" value="C:plasma membrane"/>
    <property type="evidence" value="ECO:0007669"/>
    <property type="project" value="UniProtKB-SubCell"/>
</dbReference>
<dbReference type="SUPFAM" id="SSF158472">
    <property type="entry name" value="HAMP domain-like"/>
    <property type="match status" value="1"/>
</dbReference>
<dbReference type="Gene3D" id="1.10.287.130">
    <property type="match status" value="1"/>
</dbReference>
<keyword evidence="6 11" id="KW-0812">Transmembrane</keyword>
<feature type="transmembrane region" description="Helical" evidence="11">
    <location>
        <begin position="21"/>
        <end position="43"/>
    </location>
</feature>
<reference evidence="14 15" key="1">
    <citation type="submission" date="2020-08" db="EMBL/GenBank/DDBJ databases">
        <title>Sequencing the genomes of 1000 actinobacteria strains.</title>
        <authorList>
            <person name="Klenk H.-P."/>
        </authorList>
    </citation>
    <scope>NUCLEOTIDE SEQUENCE [LARGE SCALE GENOMIC DNA]</scope>
    <source>
        <strain evidence="14 15">DSM 102122</strain>
    </source>
</reference>
<dbReference type="GO" id="GO:0000155">
    <property type="term" value="F:phosphorelay sensor kinase activity"/>
    <property type="evidence" value="ECO:0007669"/>
    <property type="project" value="InterPro"/>
</dbReference>
<evidence type="ECO:0000256" key="4">
    <source>
        <dbReference type="ARBA" id="ARBA00022553"/>
    </source>
</evidence>
<name>A0A7W9LNZ9_9ACTN</name>
<dbReference type="PANTHER" id="PTHR45436">
    <property type="entry name" value="SENSOR HISTIDINE KINASE YKOH"/>
    <property type="match status" value="1"/>
</dbReference>
<comment type="catalytic activity">
    <reaction evidence="1">
        <text>ATP + protein L-histidine = ADP + protein N-phospho-L-histidine.</text>
        <dbReference type="EC" id="2.7.13.3"/>
    </reaction>
</comment>
<dbReference type="AlphaFoldDB" id="A0A7W9LNZ9"/>
<evidence type="ECO:0000256" key="10">
    <source>
        <dbReference type="ARBA" id="ARBA00023136"/>
    </source>
</evidence>
<evidence type="ECO:0000259" key="12">
    <source>
        <dbReference type="PROSITE" id="PS50109"/>
    </source>
</evidence>
<dbReference type="InterPro" id="IPR003661">
    <property type="entry name" value="HisK_dim/P_dom"/>
</dbReference>
<dbReference type="Proteomes" id="UP000542813">
    <property type="component" value="Unassembled WGS sequence"/>
</dbReference>
<dbReference type="InterPro" id="IPR003660">
    <property type="entry name" value="HAMP_dom"/>
</dbReference>
<dbReference type="Pfam" id="PF00672">
    <property type="entry name" value="HAMP"/>
    <property type="match status" value="1"/>
</dbReference>
<dbReference type="PROSITE" id="PS50885">
    <property type="entry name" value="HAMP"/>
    <property type="match status" value="1"/>
</dbReference>
<dbReference type="EC" id="2.7.13.3" evidence="3"/>
<dbReference type="CDD" id="cd00082">
    <property type="entry name" value="HisKA"/>
    <property type="match status" value="1"/>
</dbReference>
<organism evidence="14 15">
    <name type="scientific">Jiangella mangrovi</name>
    <dbReference type="NCBI Taxonomy" id="1524084"/>
    <lineage>
        <taxon>Bacteria</taxon>
        <taxon>Bacillati</taxon>
        <taxon>Actinomycetota</taxon>
        <taxon>Actinomycetes</taxon>
        <taxon>Jiangellales</taxon>
        <taxon>Jiangellaceae</taxon>
        <taxon>Jiangella</taxon>
    </lineage>
</organism>
<dbReference type="SMART" id="SM00387">
    <property type="entry name" value="HATPase_c"/>
    <property type="match status" value="1"/>
</dbReference>
<evidence type="ECO:0000256" key="9">
    <source>
        <dbReference type="ARBA" id="ARBA00023012"/>
    </source>
</evidence>
<evidence type="ECO:0000256" key="6">
    <source>
        <dbReference type="ARBA" id="ARBA00022692"/>
    </source>
</evidence>
<dbReference type="Gene3D" id="6.10.340.10">
    <property type="match status" value="1"/>
</dbReference>
<keyword evidence="9" id="KW-0902">Two-component regulatory system</keyword>
<dbReference type="PRINTS" id="PR00344">
    <property type="entry name" value="BCTRLSENSOR"/>
</dbReference>
<dbReference type="SUPFAM" id="SSF55874">
    <property type="entry name" value="ATPase domain of HSP90 chaperone/DNA topoisomerase II/histidine kinase"/>
    <property type="match status" value="1"/>
</dbReference>
<protein>
    <recommendedName>
        <fullName evidence="3">histidine kinase</fullName>
        <ecNumber evidence="3">2.7.13.3</ecNumber>
    </recommendedName>
</protein>
<dbReference type="InterPro" id="IPR003594">
    <property type="entry name" value="HATPase_dom"/>
</dbReference>
<evidence type="ECO:0000256" key="11">
    <source>
        <dbReference type="SAM" id="Phobius"/>
    </source>
</evidence>
<dbReference type="InterPro" id="IPR036890">
    <property type="entry name" value="HATPase_C_sf"/>
</dbReference>
<dbReference type="Pfam" id="PF02518">
    <property type="entry name" value="HATPase_c"/>
    <property type="match status" value="1"/>
</dbReference>
<sequence length="386" mass="40970">MSGLRGAGLNPARWPVRVRLTALYSGAFALAGAVLVTVTYLLVSESLVRPNAPGGSTRETDRLDQPLDIDAIRAAVDAYRNDVLDRLLLWSLIALAAGLVLAVCLGWLLAGRALRPLQRVTETARRVADRNLHERIDLQGPDDELKELADTFDAMLERLDHSFDAQRRFVANASHELRTPLAVNRTLLEVALGDPSVSDDLKRLAPTILATNERSERLVEGLLTLARSEQAVTAPEPVDLREIAAYVLQQERREASARSVTVTSALEPAATTGNAVLLERLVANLVRNAVVHGGDGAEVRVWTGPDPAGGGVALQVENTGPVLAPYEVGGLFEPFRRGNGRTAGGDGVGLGLSIVRSVAHAHGGTATAHARDDGGLLVRVALPAGG</sequence>
<dbReference type="PANTHER" id="PTHR45436:SF5">
    <property type="entry name" value="SENSOR HISTIDINE KINASE TRCS"/>
    <property type="match status" value="1"/>
</dbReference>
<feature type="transmembrane region" description="Helical" evidence="11">
    <location>
        <begin position="87"/>
        <end position="110"/>
    </location>
</feature>
<dbReference type="SMART" id="SM00388">
    <property type="entry name" value="HisKA"/>
    <property type="match status" value="1"/>
</dbReference>
<accession>A0A7W9LNZ9</accession>
<evidence type="ECO:0000313" key="15">
    <source>
        <dbReference type="Proteomes" id="UP000542813"/>
    </source>
</evidence>
<evidence type="ECO:0000256" key="8">
    <source>
        <dbReference type="ARBA" id="ARBA00022989"/>
    </source>
</evidence>
<evidence type="ECO:0000256" key="5">
    <source>
        <dbReference type="ARBA" id="ARBA00022679"/>
    </source>
</evidence>
<evidence type="ECO:0000256" key="1">
    <source>
        <dbReference type="ARBA" id="ARBA00000085"/>
    </source>
</evidence>
<dbReference type="InterPro" id="IPR050428">
    <property type="entry name" value="TCS_sensor_his_kinase"/>
</dbReference>
<keyword evidence="8 11" id="KW-1133">Transmembrane helix</keyword>
<dbReference type="EMBL" id="JACHMM010000001">
    <property type="protein sequence ID" value="MBB5790677.1"/>
    <property type="molecule type" value="Genomic_DNA"/>
</dbReference>
<keyword evidence="15" id="KW-1185">Reference proteome</keyword>
<keyword evidence="7 14" id="KW-0418">Kinase</keyword>
<comment type="caution">
    <text evidence="14">The sequence shown here is derived from an EMBL/GenBank/DDBJ whole genome shotgun (WGS) entry which is preliminary data.</text>
</comment>
<evidence type="ECO:0000259" key="13">
    <source>
        <dbReference type="PROSITE" id="PS50885"/>
    </source>
</evidence>
<dbReference type="InterPro" id="IPR036097">
    <property type="entry name" value="HisK_dim/P_sf"/>
</dbReference>
<keyword evidence="10 11" id="KW-0472">Membrane</keyword>
<evidence type="ECO:0000256" key="2">
    <source>
        <dbReference type="ARBA" id="ARBA00004236"/>
    </source>
</evidence>
<dbReference type="InterPro" id="IPR005467">
    <property type="entry name" value="His_kinase_dom"/>
</dbReference>
<dbReference type="SUPFAM" id="SSF47384">
    <property type="entry name" value="Homodimeric domain of signal transducing histidine kinase"/>
    <property type="match status" value="1"/>
</dbReference>
<dbReference type="SMART" id="SM00304">
    <property type="entry name" value="HAMP"/>
    <property type="match status" value="1"/>
</dbReference>
<dbReference type="CDD" id="cd06225">
    <property type="entry name" value="HAMP"/>
    <property type="match status" value="1"/>
</dbReference>
<evidence type="ECO:0000313" key="14">
    <source>
        <dbReference type="EMBL" id="MBB5790677.1"/>
    </source>
</evidence>
<keyword evidence="5" id="KW-0808">Transferase</keyword>
<dbReference type="RefSeq" id="WP_184826919.1">
    <property type="nucleotide sequence ID" value="NZ_JACHMM010000001.1"/>
</dbReference>
<proteinExistence type="predicted"/>
<evidence type="ECO:0000256" key="7">
    <source>
        <dbReference type="ARBA" id="ARBA00022777"/>
    </source>
</evidence>
<dbReference type="Pfam" id="PF00512">
    <property type="entry name" value="HisKA"/>
    <property type="match status" value="1"/>
</dbReference>
<evidence type="ECO:0000256" key="3">
    <source>
        <dbReference type="ARBA" id="ARBA00012438"/>
    </source>
</evidence>
<comment type="subcellular location">
    <subcellularLocation>
        <location evidence="2">Cell membrane</location>
    </subcellularLocation>
</comment>
<gene>
    <name evidence="14" type="ORF">HD601_005252</name>
</gene>
<keyword evidence="4" id="KW-0597">Phosphoprotein</keyword>
<feature type="domain" description="HAMP" evidence="13">
    <location>
        <begin position="111"/>
        <end position="164"/>
    </location>
</feature>
<dbReference type="PROSITE" id="PS50109">
    <property type="entry name" value="HIS_KIN"/>
    <property type="match status" value="1"/>
</dbReference>
<feature type="domain" description="Histidine kinase" evidence="12">
    <location>
        <begin position="172"/>
        <end position="386"/>
    </location>
</feature>